<dbReference type="InterPro" id="IPR038875">
    <property type="entry name" value="PLA2_conodipine-like"/>
</dbReference>
<comment type="caution">
    <text evidence="3">The sequence shown here is derived from an EMBL/GenBank/DDBJ whole genome shotgun (WGS) entry which is preliminary data.</text>
</comment>
<evidence type="ECO:0000256" key="2">
    <source>
        <dbReference type="SAM" id="SignalP"/>
    </source>
</evidence>
<feature type="signal peptide" evidence="2">
    <location>
        <begin position="1"/>
        <end position="22"/>
    </location>
</feature>
<dbReference type="EMBL" id="JALNTZ010000010">
    <property type="protein sequence ID" value="KAJ3639967.1"/>
    <property type="molecule type" value="Genomic_DNA"/>
</dbReference>
<dbReference type="PANTHER" id="PTHR37687">
    <property type="entry name" value="AGAP006772-PA"/>
    <property type="match status" value="1"/>
</dbReference>
<name>A0AA38M2I1_9CUCU</name>
<feature type="compositionally biased region" description="Basic and acidic residues" evidence="1">
    <location>
        <begin position="321"/>
        <end position="348"/>
    </location>
</feature>
<dbReference type="AlphaFoldDB" id="A0AA38M2I1"/>
<protein>
    <submittedName>
        <fullName evidence="3">Uncharacterized protein</fullName>
    </submittedName>
</protein>
<dbReference type="Proteomes" id="UP001168821">
    <property type="component" value="Unassembled WGS sequence"/>
</dbReference>
<organism evidence="3 4">
    <name type="scientific">Zophobas morio</name>
    <dbReference type="NCBI Taxonomy" id="2755281"/>
    <lineage>
        <taxon>Eukaryota</taxon>
        <taxon>Metazoa</taxon>
        <taxon>Ecdysozoa</taxon>
        <taxon>Arthropoda</taxon>
        <taxon>Hexapoda</taxon>
        <taxon>Insecta</taxon>
        <taxon>Pterygota</taxon>
        <taxon>Neoptera</taxon>
        <taxon>Endopterygota</taxon>
        <taxon>Coleoptera</taxon>
        <taxon>Polyphaga</taxon>
        <taxon>Cucujiformia</taxon>
        <taxon>Tenebrionidae</taxon>
        <taxon>Zophobas</taxon>
    </lineage>
</organism>
<evidence type="ECO:0000313" key="3">
    <source>
        <dbReference type="EMBL" id="KAJ3639967.1"/>
    </source>
</evidence>
<feature type="region of interest" description="Disordered" evidence="1">
    <location>
        <begin position="508"/>
        <end position="534"/>
    </location>
</feature>
<accession>A0AA38M2I1</accession>
<sequence length="679" mass="79321">MGLKSFTSVGRLLLILIGLTLAQEDSLRSALNAIDRRQKDLSEFSRYDDDNLGEYGYSLDAPDDLSFLSPSDYPERDFDKNPALERLLLDYLEDGSYLDSSRADHDEDVKKRISSSFRERLEEDKQRQLEELAQNVLANDDRDNDDDYGELIRELWEKYKNYPNLYNHPRVYFNNDNKKRTFYPRLGLDSIGLRKRNKYYEGDSLNDNPYLYTYKDNYYNKYQDDDDDDKDAEPNYYEWAKNKHFSRDRKFDYRTRSYNPNKRFPVSKRSSSFEPPHSEVTHEHKRSTTKKDCVDKTDPKVAKDLSNIFGSGSTEKPTTSKPEKPKTMKKEHAKETKSKNKTKGDKNKDKPKKGSSKEEIADVISDKPLQIQKKSINWSDYFGLDRRKKSEDELDNEWLIERYHKAIALKRNAEYPLQSFKNHDQPAKKESDKTDSEEVKISEMDTKLKNMEDTIIDDALKYTGAHEGTTDSEEIQDVKDKVISRLAAAYSLEKMRQALGEYKLSMTKEKDRLKQQHKSDDYDISEEKRVSVPRKQAIDDEREKIPESDNNIKCSQGDEECEDQNYRTPSDVLEQAVFEECPRVQRACNEIATVLGHYARVFETACNMHQMCLLCSNNSWFAPTRQCNVLFLTKAFELCDGKEECQKEAHGSIRYLLDVNRSLRLEPLGECELACPDRR</sequence>
<feature type="compositionally biased region" description="Basic and acidic residues" evidence="1">
    <location>
        <begin position="421"/>
        <end position="445"/>
    </location>
</feature>
<evidence type="ECO:0000313" key="4">
    <source>
        <dbReference type="Proteomes" id="UP001168821"/>
    </source>
</evidence>
<feature type="compositionally biased region" description="Basic and acidic residues" evidence="1">
    <location>
        <begin position="289"/>
        <end position="303"/>
    </location>
</feature>
<evidence type="ECO:0000256" key="1">
    <source>
        <dbReference type="SAM" id="MobiDB-lite"/>
    </source>
</evidence>
<keyword evidence="2" id="KW-0732">Signal</keyword>
<feature type="region of interest" description="Disordered" evidence="1">
    <location>
        <begin position="255"/>
        <end position="369"/>
    </location>
</feature>
<proteinExistence type="predicted"/>
<gene>
    <name evidence="3" type="ORF">Zmor_003293</name>
</gene>
<keyword evidence="4" id="KW-1185">Reference proteome</keyword>
<feature type="chain" id="PRO_5041427105" evidence="2">
    <location>
        <begin position="23"/>
        <end position="679"/>
    </location>
</feature>
<dbReference type="PANTHER" id="PTHR37687:SF1">
    <property type="entry name" value="AGAP006772-PA"/>
    <property type="match status" value="1"/>
</dbReference>
<reference evidence="3" key="1">
    <citation type="journal article" date="2023" name="G3 (Bethesda)">
        <title>Whole genome assemblies of Zophobas morio and Tenebrio molitor.</title>
        <authorList>
            <person name="Kaur S."/>
            <person name="Stinson S.A."/>
            <person name="diCenzo G.C."/>
        </authorList>
    </citation>
    <scope>NUCLEOTIDE SEQUENCE</scope>
    <source>
        <strain evidence="3">QUZm001</strain>
    </source>
</reference>
<feature type="region of interest" description="Disordered" evidence="1">
    <location>
        <begin position="418"/>
        <end position="445"/>
    </location>
</feature>